<accession>A0A645DBE3</accession>
<sequence length="158" mass="16520">MQAVAASSTAMQAVAASSTAMQAVAASTAARTALWQSDAFLACLQANNASIQAIISANLATTKNTTASSYQFEAQGTKLILLRRYYDGASEYDNLQWDRSASNLPGYGQPNTYDATYARSAAAPTANNATANCVRACSGLSRATWGVGNSLTVIYLKV</sequence>
<comment type="caution">
    <text evidence="1">The sequence shown here is derived from an EMBL/GenBank/DDBJ whole genome shotgun (WGS) entry which is preliminary data.</text>
</comment>
<evidence type="ECO:0000313" key="1">
    <source>
        <dbReference type="EMBL" id="MPM86507.1"/>
    </source>
</evidence>
<dbReference type="AlphaFoldDB" id="A0A645DBE3"/>
<dbReference type="EMBL" id="VSSQ01034532">
    <property type="protein sequence ID" value="MPM86507.1"/>
    <property type="molecule type" value="Genomic_DNA"/>
</dbReference>
<reference evidence="1" key="1">
    <citation type="submission" date="2019-08" db="EMBL/GenBank/DDBJ databases">
        <authorList>
            <person name="Kucharzyk K."/>
            <person name="Murdoch R.W."/>
            <person name="Higgins S."/>
            <person name="Loffler F."/>
        </authorList>
    </citation>
    <scope>NUCLEOTIDE SEQUENCE</scope>
</reference>
<protein>
    <submittedName>
        <fullName evidence="1">Uncharacterized protein</fullName>
    </submittedName>
</protein>
<name>A0A645DBE3_9ZZZZ</name>
<proteinExistence type="predicted"/>
<gene>
    <name evidence="1" type="ORF">SDC9_133596</name>
</gene>
<organism evidence="1">
    <name type="scientific">bioreactor metagenome</name>
    <dbReference type="NCBI Taxonomy" id="1076179"/>
    <lineage>
        <taxon>unclassified sequences</taxon>
        <taxon>metagenomes</taxon>
        <taxon>ecological metagenomes</taxon>
    </lineage>
</organism>